<evidence type="ECO:0000259" key="3">
    <source>
        <dbReference type="PROSITE" id="PS50160"/>
    </source>
</evidence>
<dbReference type="RefSeq" id="WP_153651339.1">
    <property type="nucleotide sequence ID" value="NZ_CP045737.1"/>
</dbReference>
<dbReference type="Pfam" id="PF01068">
    <property type="entry name" value="DNA_ligase_A_M"/>
    <property type="match status" value="1"/>
</dbReference>
<dbReference type="PROSITE" id="PS50160">
    <property type="entry name" value="DNA_LIGASE_A3"/>
    <property type="match status" value="1"/>
</dbReference>
<evidence type="ECO:0000313" key="4">
    <source>
        <dbReference type="EMBL" id="QGG40066.1"/>
    </source>
</evidence>
<keyword evidence="5" id="KW-1185">Reference proteome</keyword>
<dbReference type="InterPro" id="IPR050191">
    <property type="entry name" value="ATP-dep_DNA_ligase"/>
</dbReference>
<keyword evidence="2 4" id="KW-0436">Ligase</keyword>
<sequence length="335" mass="36007">MHAQEVEFSVLPYPQEPMLARPVHDLPDVEDLPGGAVFEPKFDGYRGLIFVQDGHCRIQSRTGRDVTRAFPDIAAAAIDSLPSGVVLDGELVVWGDSTCDFSELQRRLDGDVPDGRMGAHPASFIAFDVLAGAGMDMRNSPLRVRRQALTILLGDVPAPLHVVPQTRDRVEADQWMANYAEANVGVEGVVVKGLSTTYAGGDRGWLKLRIQDSVEGVVVAISGSLRAPRRLVLGLPGPDGTAELVGCTTELTLPQSRRMGAHLARAADDHPWSAGLASTDVPGWPADSPAELLLVDPSTVVEVAADSLETGPWTEAHELVRVRPELQATEVDVIR</sequence>
<dbReference type="Proteomes" id="UP000392064">
    <property type="component" value="Chromosome"/>
</dbReference>
<dbReference type="SUPFAM" id="SSF56091">
    <property type="entry name" value="DNA ligase/mRNA capping enzyme, catalytic domain"/>
    <property type="match status" value="1"/>
</dbReference>
<name>A0A5Q2MG84_9ACTN</name>
<reference evidence="4 5" key="1">
    <citation type="submission" date="2019-11" db="EMBL/GenBank/DDBJ databases">
        <authorList>
            <person name="Li J."/>
        </authorList>
    </citation>
    <scope>NUCLEOTIDE SEQUENCE [LARGE SCALE GENOMIC DNA]</scope>
    <source>
        <strain evidence="4 5">MF47</strain>
    </source>
</reference>
<dbReference type="AlphaFoldDB" id="A0A5Q2MG84"/>
<evidence type="ECO:0000256" key="1">
    <source>
        <dbReference type="ARBA" id="ARBA00007572"/>
    </source>
</evidence>
<evidence type="ECO:0000313" key="5">
    <source>
        <dbReference type="Proteomes" id="UP000392064"/>
    </source>
</evidence>
<dbReference type="InterPro" id="IPR012310">
    <property type="entry name" value="DNA_ligase_ATP-dep_cent"/>
</dbReference>
<dbReference type="KEGG" id="aef:GEV26_00980"/>
<comment type="similarity">
    <text evidence="1">Belongs to the ATP-dependent DNA ligase family.</text>
</comment>
<dbReference type="EMBL" id="CP045737">
    <property type="protein sequence ID" value="QGG40066.1"/>
    <property type="molecule type" value="Genomic_DNA"/>
</dbReference>
<dbReference type="PANTHER" id="PTHR45674:SF4">
    <property type="entry name" value="DNA LIGASE 1"/>
    <property type="match status" value="1"/>
</dbReference>
<gene>
    <name evidence="4" type="ORF">GEV26_00980</name>
</gene>
<dbReference type="PANTHER" id="PTHR45674">
    <property type="entry name" value="DNA LIGASE 1/3 FAMILY MEMBER"/>
    <property type="match status" value="1"/>
</dbReference>
<accession>A0A5Q2MG84</accession>
<dbReference type="GO" id="GO:0006281">
    <property type="term" value="P:DNA repair"/>
    <property type="evidence" value="ECO:0007669"/>
    <property type="project" value="InterPro"/>
</dbReference>
<organism evidence="4 5">
    <name type="scientific">Aeromicrobium yanjiei</name>
    <dbReference type="NCBI Taxonomy" id="2662028"/>
    <lineage>
        <taxon>Bacteria</taxon>
        <taxon>Bacillati</taxon>
        <taxon>Actinomycetota</taxon>
        <taxon>Actinomycetes</taxon>
        <taxon>Propionibacteriales</taxon>
        <taxon>Nocardioidaceae</taxon>
        <taxon>Aeromicrobium</taxon>
    </lineage>
</organism>
<evidence type="ECO:0000256" key="2">
    <source>
        <dbReference type="ARBA" id="ARBA00022598"/>
    </source>
</evidence>
<dbReference type="Gene3D" id="3.30.470.30">
    <property type="entry name" value="DNA ligase/mRNA capping enzyme"/>
    <property type="match status" value="1"/>
</dbReference>
<proteinExistence type="inferred from homology"/>
<dbReference type="GO" id="GO:0006310">
    <property type="term" value="P:DNA recombination"/>
    <property type="evidence" value="ECO:0007669"/>
    <property type="project" value="InterPro"/>
</dbReference>
<protein>
    <submittedName>
        <fullName evidence="4">ATP-dependent DNA ligase</fullName>
    </submittedName>
</protein>
<feature type="domain" description="ATP-dependent DNA ligase family profile" evidence="3">
    <location>
        <begin position="124"/>
        <end position="209"/>
    </location>
</feature>
<dbReference type="GO" id="GO:0005524">
    <property type="term" value="F:ATP binding"/>
    <property type="evidence" value="ECO:0007669"/>
    <property type="project" value="InterPro"/>
</dbReference>
<dbReference type="GO" id="GO:0003910">
    <property type="term" value="F:DNA ligase (ATP) activity"/>
    <property type="evidence" value="ECO:0007669"/>
    <property type="project" value="InterPro"/>
</dbReference>